<accession>A0A644VK84</accession>
<dbReference type="Pfam" id="PF00932">
    <property type="entry name" value="LTD"/>
    <property type="match status" value="1"/>
</dbReference>
<sequence length="693" mass="71553">MKKITFLRNLIVLVALLIGSGSAMGQTTLITNDCSTATAGWTFTNNVTGQPIQQTSGGGYWLLQASSSSTKDEIITPALDVTNYTNLTLTFKVATYGSGTNNPAQVDYSLDGGTTWSATKFTSATPTSSTYINSGSINLGTLNTTTLKIRFVNAGIADKGVRMDDILLVGTFAPSCTASNLAFDSPTTVEKLADDVNFIKTATSLNETTAIVYNSSDTGVATVNSSTGEVDILSAGTTTITATQAAGTHNSVDYCASEATYTLNVAPIDPTITVTEETVPAMSIAVGGTDTEIITVNASNLTGDITLAVTGANESLFTLSTYTLAHSSGSVSNQSVTITYTPDAPAASHTATLTLSSPGAESVVKNLSGSASLAKPTAADATGISPSGFTANWDAVPGAVSYELDVYKKQGEISTALFISEYIEGSGNNKAIEVFNGTGASIDLTGYNLKVYANGATTPGSAINLSGTLADQSVYVVANTGANASILAKADMTSGSLTHNGNDAVGLFNGTTLIDVVGPIGDASNWGIDMTLIRKSSVTSPVTTYDVNEWTQQSNDYILDLGSHSTITITPVSDSPFAVTGETSKAITGLTASTQYFYTVKALNGEFLSVVSDEVSVTTSFGTSTDNPTLTNIYAYNAKIHFAATAGEKVEVYNAVGQKIISTLATDGQNELTVNGKGVMIVKVGSRLAKVIL</sequence>
<evidence type="ECO:0000259" key="1">
    <source>
        <dbReference type="PROSITE" id="PS51841"/>
    </source>
</evidence>
<proteinExistence type="predicted"/>
<feature type="domain" description="LTD" evidence="1">
    <location>
        <begin position="414"/>
        <end position="521"/>
    </location>
</feature>
<evidence type="ECO:0000313" key="2">
    <source>
        <dbReference type="EMBL" id="MPL91003.1"/>
    </source>
</evidence>
<dbReference type="CDD" id="cd00063">
    <property type="entry name" value="FN3"/>
    <property type="match status" value="1"/>
</dbReference>
<dbReference type="Gene3D" id="2.60.40.1080">
    <property type="match status" value="1"/>
</dbReference>
<dbReference type="SUPFAM" id="SSF49265">
    <property type="entry name" value="Fibronectin type III"/>
    <property type="match status" value="1"/>
</dbReference>
<protein>
    <recommendedName>
        <fullName evidence="1">LTD domain-containing protein</fullName>
    </recommendedName>
</protein>
<dbReference type="InterPro" id="IPR001322">
    <property type="entry name" value="Lamin_tail_dom"/>
</dbReference>
<dbReference type="SUPFAM" id="SSF49373">
    <property type="entry name" value="Invasin/intimin cell-adhesion fragments"/>
    <property type="match status" value="1"/>
</dbReference>
<reference evidence="2" key="1">
    <citation type="submission" date="2019-08" db="EMBL/GenBank/DDBJ databases">
        <authorList>
            <person name="Kucharzyk K."/>
            <person name="Murdoch R.W."/>
            <person name="Higgins S."/>
            <person name="Loffler F."/>
        </authorList>
    </citation>
    <scope>NUCLEOTIDE SEQUENCE</scope>
</reference>
<organism evidence="2">
    <name type="scientific">bioreactor metagenome</name>
    <dbReference type="NCBI Taxonomy" id="1076179"/>
    <lineage>
        <taxon>unclassified sequences</taxon>
        <taxon>metagenomes</taxon>
        <taxon>ecological metagenomes</taxon>
    </lineage>
</organism>
<gene>
    <name evidence="2" type="ORF">SDC9_37062</name>
</gene>
<dbReference type="Pfam" id="PF02368">
    <property type="entry name" value="Big_2"/>
    <property type="match status" value="1"/>
</dbReference>
<dbReference type="InterPro" id="IPR003961">
    <property type="entry name" value="FN3_dom"/>
</dbReference>
<dbReference type="InterPro" id="IPR008964">
    <property type="entry name" value="Invasin/intimin_cell_adhesion"/>
</dbReference>
<name>A0A644VK84_9ZZZZ</name>
<dbReference type="Gene3D" id="2.60.120.260">
    <property type="entry name" value="Galactose-binding domain-like"/>
    <property type="match status" value="1"/>
</dbReference>
<dbReference type="InterPro" id="IPR036116">
    <property type="entry name" value="FN3_sf"/>
</dbReference>
<dbReference type="InterPro" id="IPR013783">
    <property type="entry name" value="Ig-like_fold"/>
</dbReference>
<dbReference type="Gene3D" id="2.60.40.10">
    <property type="entry name" value="Immunoglobulins"/>
    <property type="match status" value="1"/>
</dbReference>
<dbReference type="EMBL" id="VSSQ01000318">
    <property type="protein sequence ID" value="MPL91003.1"/>
    <property type="molecule type" value="Genomic_DNA"/>
</dbReference>
<dbReference type="InterPro" id="IPR003343">
    <property type="entry name" value="Big_2"/>
</dbReference>
<comment type="caution">
    <text evidence="2">The sequence shown here is derived from an EMBL/GenBank/DDBJ whole genome shotgun (WGS) entry which is preliminary data.</text>
</comment>
<dbReference type="PROSITE" id="PS51841">
    <property type="entry name" value="LTD"/>
    <property type="match status" value="1"/>
</dbReference>
<dbReference type="AlphaFoldDB" id="A0A644VK84"/>